<feature type="domain" description="Integrase DNA-binding" evidence="3">
    <location>
        <begin position="3"/>
        <end position="70"/>
    </location>
</feature>
<accession>A0ABT8AEK2</accession>
<dbReference type="PANTHER" id="PTHR30629:SF9">
    <property type="entry name" value="PROTEIN INTB-RELATED"/>
    <property type="match status" value="1"/>
</dbReference>
<dbReference type="GO" id="GO:0003677">
    <property type="term" value="F:DNA binding"/>
    <property type="evidence" value="ECO:0007669"/>
    <property type="project" value="UniProtKB-KW"/>
</dbReference>
<reference evidence="5" key="1">
    <citation type="journal article" date="2019" name="Int. J. Syst. Evol. Microbiol.">
        <title>The Global Catalogue of Microorganisms (GCM) 10K type strain sequencing project: providing services to taxonomists for standard genome sequencing and annotation.</title>
        <authorList>
            <consortium name="The Broad Institute Genomics Platform"/>
            <consortium name="The Broad Institute Genome Sequencing Center for Infectious Disease"/>
            <person name="Wu L."/>
            <person name="Ma J."/>
        </authorList>
    </citation>
    <scope>NUCLEOTIDE SEQUENCE [LARGE SCALE GENOMIC DNA]</scope>
    <source>
        <strain evidence="5">CECT 7131</strain>
    </source>
</reference>
<dbReference type="Gene3D" id="3.30.160.390">
    <property type="entry name" value="Integrase, DNA-binding domain"/>
    <property type="match status" value="1"/>
</dbReference>
<keyword evidence="2" id="KW-0229">DNA integration</keyword>
<dbReference type="Pfam" id="PF13356">
    <property type="entry name" value="Arm-DNA-bind_3"/>
    <property type="match status" value="1"/>
</dbReference>
<dbReference type="Proteomes" id="UP001529369">
    <property type="component" value="Unassembled WGS sequence"/>
</dbReference>
<gene>
    <name evidence="4" type="ORF">QWZ14_26780</name>
</gene>
<evidence type="ECO:0000259" key="3">
    <source>
        <dbReference type="Pfam" id="PF13356"/>
    </source>
</evidence>
<keyword evidence="5" id="KW-1185">Reference proteome</keyword>
<name>A0ABT8AEK2_9PROT</name>
<proteinExistence type="inferred from homology"/>
<organism evidence="4 5">
    <name type="scientific">Paeniroseomonas aquatica</name>
    <dbReference type="NCBI Taxonomy" id="373043"/>
    <lineage>
        <taxon>Bacteria</taxon>
        <taxon>Pseudomonadati</taxon>
        <taxon>Pseudomonadota</taxon>
        <taxon>Alphaproteobacteria</taxon>
        <taxon>Acetobacterales</taxon>
        <taxon>Acetobacteraceae</taxon>
        <taxon>Paeniroseomonas</taxon>
    </lineage>
</organism>
<dbReference type="RefSeq" id="WP_290320092.1">
    <property type="nucleotide sequence ID" value="NZ_JAUFPN010000200.1"/>
</dbReference>
<dbReference type="PANTHER" id="PTHR30629">
    <property type="entry name" value="PROPHAGE INTEGRASE"/>
    <property type="match status" value="1"/>
</dbReference>
<dbReference type="EMBL" id="JAUFPN010000200">
    <property type="protein sequence ID" value="MDN3568001.1"/>
    <property type="molecule type" value="Genomic_DNA"/>
</dbReference>
<comment type="caution">
    <text evidence="4">The sequence shown here is derived from an EMBL/GenBank/DDBJ whole genome shotgun (WGS) entry which is preliminary data.</text>
</comment>
<dbReference type="InterPro" id="IPR025166">
    <property type="entry name" value="Integrase_DNA_bind_dom"/>
</dbReference>
<dbReference type="InterPro" id="IPR050808">
    <property type="entry name" value="Phage_Integrase"/>
</dbReference>
<comment type="similarity">
    <text evidence="1">Belongs to the 'phage' integrase family.</text>
</comment>
<evidence type="ECO:0000313" key="5">
    <source>
        <dbReference type="Proteomes" id="UP001529369"/>
    </source>
</evidence>
<protein>
    <submittedName>
        <fullName evidence="4">Arm DNA-binding domain-containing protein</fullName>
    </submittedName>
</protein>
<keyword evidence="4" id="KW-0238">DNA-binding</keyword>
<sequence length="86" mass="9379">MALTDTAVRTAKARDKAVKLTDGAGMYLLVQPAGARLWRFDYRVQGKRKTLALGAYPAVSLAAARNRQAGCSQYLRGHRARMGLEA</sequence>
<evidence type="ECO:0000256" key="1">
    <source>
        <dbReference type="ARBA" id="ARBA00008857"/>
    </source>
</evidence>
<evidence type="ECO:0000256" key="2">
    <source>
        <dbReference type="ARBA" id="ARBA00022908"/>
    </source>
</evidence>
<evidence type="ECO:0000313" key="4">
    <source>
        <dbReference type="EMBL" id="MDN3568001.1"/>
    </source>
</evidence>
<dbReference type="InterPro" id="IPR038488">
    <property type="entry name" value="Integrase_DNA-bd_sf"/>
</dbReference>